<organism evidence="1 2">
    <name type="scientific">Devosia equisanguinis</name>
    <dbReference type="NCBI Taxonomy" id="2490941"/>
    <lineage>
        <taxon>Bacteria</taxon>
        <taxon>Pseudomonadati</taxon>
        <taxon>Pseudomonadota</taxon>
        <taxon>Alphaproteobacteria</taxon>
        <taxon>Hyphomicrobiales</taxon>
        <taxon>Devosiaceae</taxon>
        <taxon>Devosia</taxon>
    </lineage>
</organism>
<accession>A0A447IFV3</accession>
<dbReference type="InterPro" id="IPR012550">
    <property type="entry name" value="DUF1706"/>
</dbReference>
<dbReference type="AlphaFoldDB" id="A0A447IFV3"/>
<evidence type="ECO:0000313" key="1">
    <source>
        <dbReference type="EMBL" id="VDS06367.1"/>
    </source>
</evidence>
<dbReference type="PANTHER" id="PTHR40658">
    <property type="match status" value="1"/>
</dbReference>
<dbReference type="Pfam" id="PF08020">
    <property type="entry name" value="DUF1706"/>
    <property type="match status" value="1"/>
</dbReference>
<keyword evidence="2" id="KW-1185">Reference proteome</keyword>
<dbReference type="OrthoDB" id="5347938at2"/>
<dbReference type="InterPro" id="IPR034660">
    <property type="entry name" value="DinB/YfiT-like"/>
</dbReference>
<dbReference type="Proteomes" id="UP000268844">
    <property type="component" value="Unassembled WGS sequence"/>
</dbReference>
<evidence type="ECO:0000313" key="2">
    <source>
        <dbReference type="Proteomes" id="UP000268844"/>
    </source>
</evidence>
<protein>
    <recommendedName>
        <fullName evidence="3">ClbS/DfsB family four-helix bundle protein</fullName>
    </recommendedName>
</protein>
<sequence length="170" mass="19298">MAVPQNKSELLEAINKNYARLAADFRAVPTERTSAKTLEGHAKGTMMSVHDLAAYLLGWNELVLKWCRAKAAGQRVDFPETGYKWNELGRLAQKFYDDYAALPYSDLLDRLDSAKADIVALVEAESNEALYGRSWYEQWTQGRMIQFNTASPYANARTRLRKWVKNTATA</sequence>
<reference evidence="1 2" key="1">
    <citation type="submission" date="2018-12" db="EMBL/GenBank/DDBJ databases">
        <authorList>
            <person name="Criscuolo A."/>
        </authorList>
    </citation>
    <scope>NUCLEOTIDE SEQUENCE [LARGE SCALE GENOMIC DNA]</scope>
    <source>
        <strain evidence="1">ACIP1116281</strain>
    </source>
</reference>
<name>A0A447IFV3_9HYPH</name>
<dbReference type="PANTHER" id="PTHR40658:SF3">
    <property type="entry name" value="CLBS_DFSB FAMILY FOUR-HELIX BUNDLE PROTEIN"/>
    <property type="match status" value="1"/>
</dbReference>
<evidence type="ECO:0008006" key="3">
    <source>
        <dbReference type="Google" id="ProtNLM"/>
    </source>
</evidence>
<dbReference type="EMBL" id="UZWD01000043">
    <property type="protein sequence ID" value="VDS06367.1"/>
    <property type="molecule type" value="Genomic_DNA"/>
</dbReference>
<dbReference type="PIRSF" id="PIRSF031551">
    <property type="entry name" value="DUF1706"/>
    <property type="match status" value="1"/>
</dbReference>
<gene>
    <name evidence="1" type="ORF">DEVEQU_03530</name>
</gene>
<dbReference type="Gene3D" id="1.20.120.450">
    <property type="entry name" value="dinb family like domain"/>
    <property type="match status" value="1"/>
</dbReference>
<proteinExistence type="predicted"/>
<dbReference type="RefSeq" id="WP_126151881.1">
    <property type="nucleotide sequence ID" value="NZ_JBHTMH010000001.1"/>
</dbReference>